<dbReference type="EMBL" id="QKYN01000007">
    <property type="protein sequence ID" value="RAG87517.1"/>
    <property type="molecule type" value="Genomic_DNA"/>
</dbReference>
<accession>A0A2X0ISD8</accession>
<reference evidence="5 6" key="1">
    <citation type="submission" date="2018-06" db="EMBL/GenBank/DDBJ databases">
        <title>Streptacidiphilus pinicola sp. nov., isolated from pine grove soil.</title>
        <authorList>
            <person name="Roh S.G."/>
            <person name="Park S."/>
            <person name="Kim M.-K."/>
            <person name="Yun B.-R."/>
            <person name="Park J."/>
            <person name="Kim M.J."/>
            <person name="Kim Y.S."/>
            <person name="Kim S.B."/>
        </authorList>
    </citation>
    <scope>NUCLEOTIDE SEQUENCE [LARGE SCALE GENOMIC DNA]</scope>
    <source>
        <strain evidence="5 6">MMS16-CNU450</strain>
    </source>
</reference>
<feature type="domain" description="Bifunctional glucose-6-phosphate/mannose-6-phosphate isomerase C-terminal" evidence="4">
    <location>
        <begin position="230"/>
        <end position="325"/>
    </location>
</feature>
<comment type="similarity">
    <text evidence="1">Belongs to the PGI/PMI family.</text>
</comment>
<feature type="region of interest" description="Disordered" evidence="3">
    <location>
        <begin position="328"/>
        <end position="358"/>
    </location>
</feature>
<dbReference type="RefSeq" id="WP_111498828.1">
    <property type="nucleotide sequence ID" value="NZ_QKYN01000007.1"/>
</dbReference>
<dbReference type="OrthoDB" id="5241724at2"/>
<evidence type="ECO:0000256" key="3">
    <source>
        <dbReference type="SAM" id="MobiDB-lite"/>
    </source>
</evidence>
<protein>
    <submittedName>
        <fullName evidence="5">Mannose-6-phosphate isomerase</fullName>
    </submittedName>
</protein>
<dbReference type="InterPro" id="IPR046348">
    <property type="entry name" value="SIS_dom_sf"/>
</dbReference>
<evidence type="ECO:0000256" key="1">
    <source>
        <dbReference type="ARBA" id="ARBA00010523"/>
    </source>
</evidence>
<organism evidence="5 6">
    <name type="scientific">Streptacidiphilus pinicola</name>
    <dbReference type="NCBI Taxonomy" id="2219663"/>
    <lineage>
        <taxon>Bacteria</taxon>
        <taxon>Bacillati</taxon>
        <taxon>Actinomycetota</taxon>
        <taxon>Actinomycetes</taxon>
        <taxon>Kitasatosporales</taxon>
        <taxon>Streptomycetaceae</taxon>
        <taxon>Streptacidiphilus</taxon>
    </lineage>
</organism>
<proteinExistence type="inferred from homology"/>
<keyword evidence="6" id="KW-1185">Reference proteome</keyword>
<dbReference type="GO" id="GO:0004347">
    <property type="term" value="F:glucose-6-phosphate isomerase activity"/>
    <property type="evidence" value="ECO:0007669"/>
    <property type="project" value="InterPro"/>
</dbReference>
<dbReference type="SUPFAM" id="SSF53697">
    <property type="entry name" value="SIS domain"/>
    <property type="match status" value="1"/>
</dbReference>
<dbReference type="Gene3D" id="3.40.50.10490">
    <property type="entry name" value="Glucose-6-phosphate isomerase like protein, domain 1"/>
    <property type="match status" value="2"/>
</dbReference>
<name>A0A2X0ISD8_9ACTN</name>
<dbReference type="GO" id="GO:0004476">
    <property type="term" value="F:mannose-6-phosphate isomerase activity"/>
    <property type="evidence" value="ECO:0007669"/>
    <property type="project" value="InterPro"/>
</dbReference>
<comment type="caution">
    <text evidence="5">The sequence shown here is derived from an EMBL/GenBank/DDBJ whole genome shotgun (WGS) entry which is preliminary data.</text>
</comment>
<dbReference type="GO" id="GO:0005975">
    <property type="term" value="P:carbohydrate metabolic process"/>
    <property type="evidence" value="ECO:0007669"/>
    <property type="project" value="InterPro"/>
</dbReference>
<dbReference type="InterPro" id="IPR019490">
    <property type="entry name" value="Glu6P/Mann6P_isomerase_C"/>
</dbReference>
<keyword evidence="2 5" id="KW-0413">Isomerase</keyword>
<dbReference type="Pfam" id="PF10432">
    <property type="entry name" value="bact-PGI_C"/>
    <property type="match status" value="1"/>
</dbReference>
<gene>
    <name evidence="5" type="ORF">DN069_01415</name>
</gene>
<dbReference type="Proteomes" id="UP000248889">
    <property type="component" value="Unassembled WGS sequence"/>
</dbReference>
<evidence type="ECO:0000313" key="6">
    <source>
        <dbReference type="Proteomes" id="UP000248889"/>
    </source>
</evidence>
<evidence type="ECO:0000259" key="4">
    <source>
        <dbReference type="Pfam" id="PF10432"/>
    </source>
</evidence>
<evidence type="ECO:0000256" key="2">
    <source>
        <dbReference type="ARBA" id="ARBA00023235"/>
    </source>
</evidence>
<sequence length="411" mass="42682">MIDERLLDDAERLTRADTRGALLALASAGARMRTALRAADDAGLGGLRPEGRPRAVLVAGHGSAATAGDVFAALCGGVCQVAVLRPGPGEDAGPEWTLPGWAGPSDLVVAVATDGEVPGLVKLVERAYARGCSLVVIAPTDSHLGQAALQVRALPLPYVPGTEPDERRPLHEDADLPREDPSDFWGVLTPLLGLALRIGLLPGEPRALNDAADRLDEAAVRCRPAAAAYDNPAKTLAVQLDGTLPLLWSLGPCGTAVAGRFTAMLADHAGRAALSGVLPEAMAAQRGLFSGGLGTGPAEPDDFFRDRVEDEGTLRLQVVLLRHRPGPETAADAAANGTPDVTGEPPADHLADNDSPGTRRTVARAHRLAADHQVALRELGSSRTDQVEALAELVALTDFAAVYLGLAAERT</sequence>
<dbReference type="AlphaFoldDB" id="A0A2X0ISD8"/>
<evidence type="ECO:0000313" key="5">
    <source>
        <dbReference type="EMBL" id="RAG87517.1"/>
    </source>
</evidence>
<dbReference type="GO" id="GO:0097367">
    <property type="term" value="F:carbohydrate derivative binding"/>
    <property type="evidence" value="ECO:0007669"/>
    <property type="project" value="InterPro"/>
</dbReference>
<dbReference type="GO" id="GO:1901135">
    <property type="term" value="P:carbohydrate derivative metabolic process"/>
    <property type="evidence" value="ECO:0007669"/>
    <property type="project" value="InterPro"/>
</dbReference>